<dbReference type="GO" id="GO:0008170">
    <property type="term" value="F:N-methyltransferase activity"/>
    <property type="evidence" value="ECO:0007669"/>
    <property type="project" value="InterPro"/>
</dbReference>
<evidence type="ECO:0000256" key="5">
    <source>
        <dbReference type="ARBA" id="ARBA00022747"/>
    </source>
</evidence>
<sequence>MFVFNFEQKSDMELLKFKNKIFELCNVNKIENISDVLMNAVMTHDTTFFDKFNGIIDDSKDWLQALWQYYQADRTEKKQDYTPKSLCKLVSVLAGKCETLYDCCGGSGALSLQVLKDNESLRNVYIEELDTKVIPFLLFNLCIKNAKGKVINGNVLNGEIKAIYNLTSNDKYSVVSISKNATKISAEVGISNPPYNIKWEPPTPLENDTRFPIIPPASNANYAFIFDVFSKTDKSIFILPNSVLESKIELECRRWLIDNDFVETVILNPDKMFEVTSISTCILVLNKNKKNKGKVNLIYSYKNCVVEERKQNGQFGSKSHTNRTYKKKYNVYSDENIQKILNAIENQQEIKEFSVVKTNEEIANKKYRLSPSIYFDVSIDDFTDAHRDFKEIADNLNYILKMKNACKLTINETLAKSLGFDVELYKGAKQQSKEMKEQLKSVDVDLMIEDYIQFTKNKNEFVFKCNDKEFLSDIFMHFLAIWKNQIALLNTMQNQYLTELRDALLPDLMSGKIEL</sequence>
<proteinExistence type="predicted"/>
<evidence type="ECO:0000256" key="6">
    <source>
        <dbReference type="ARBA" id="ARBA00047942"/>
    </source>
</evidence>
<dbReference type="InterPro" id="IPR003356">
    <property type="entry name" value="DNA_methylase_A-5"/>
</dbReference>
<dbReference type="Gene3D" id="3.40.50.150">
    <property type="entry name" value="Vaccinia Virus protein VP39"/>
    <property type="match status" value="1"/>
</dbReference>
<keyword evidence="3" id="KW-0808">Transferase</keyword>
<reference evidence="8" key="1">
    <citation type="journal article" date="2021" name="Proc. Natl. Acad. Sci. U.S.A.">
        <title>A Catalog of Tens of Thousands of Viruses from Human Metagenomes Reveals Hidden Associations with Chronic Diseases.</title>
        <authorList>
            <person name="Tisza M.J."/>
            <person name="Buck C.B."/>
        </authorList>
    </citation>
    <scope>NUCLEOTIDE SEQUENCE</scope>
    <source>
        <strain evidence="8">CtOrJ23</strain>
    </source>
</reference>
<evidence type="ECO:0000256" key="3">
    <source>
        <dbReference type="ARBA" id="ARBA00022679"/>
    </source>
</evidence>
<evidence type="ECO:0000259" key="7">
    <source>
        <dbReference type="Pfam" id="PF02384"/>
    </source>
</evidence>
<accession>A0A8S5Q229</accession>
<keyword evidence="4" id="KW-0949">S-adenosyl-L-methionine</keyword>
<evidence type="ECO:0000256" key="1">
    <source>
        <dbReference type="ARBA" id="ARBA00011900"/>
    </source>
</evidence>
<dbReference type="GO" id="GO:0009307">
    <property type="term" value="P:DNA restriction-modification system"/>
    <property type="evidence" value="ECO:0007669"/>
    <property type="project" value="UniProtKB-KW"/>
</dbReference>
<dbReference type="PANTHER" id="PTHR42933:SF1">
    <property type="entry name" value="SITE-SPECIFIC DNA-METHYLTRANSFERASE (ADENINE-SPECIFIC)"/>
    <property type="match status" value="1"/>
</dbReference>
<dbReference type="EC" id="2.1.1.72" evidence="1"/>
<comment type="catalytic activity">
    <reaction evidence="6">
        <text>a 2'-deoxyadenosine in DNA + S-adenosyl-L-methionine = an N(6)-methyl-2'-deoxyadenosine in DNA + S-adenosyl-L-homocysteine + H(+)</text>
        <dbReference type="Rhea" id="RHEA:15197"/>
        <dbReference type="Rhea" id="RHEA-COMP:12418"/>
        <dbReference type="Rhea" id="RHEA-COMP:12419"/>
        <dbReference type="ChEBI" id="CHEBI:15378"/>
        <dbReference type="ChEBI" id="CHEBI:57856"/>
        <dbReference type="ChEBI" id="CHEBI:59789"/>
        <dbReference type="ChEBI" id="CHEBI:90615"/>
        <dbReference type="ChEBI" id="CHEBI:90616"/>
        <dbReference type="EC" id="2.1.1.72"/>
    </reaction>
</comment>
<dbReference type="Pfam" id="PF02384">
    <property type="entry name" value="N6_Mtase"/>
    <property type="match status" value="1"/>
</dbReference>
<feature type="domain" description="DNA methylase adenine-specific" evidence="7">
    <location>
        <begin position="69"/>
        <end position="377"/>
    </location>
</feature>
<dbReference type="EMBL" id="BK015557">
    <property type="protein sequence ID" value="DAE12795.1"/>
    <property type="molecule type" value="Genomic_DNA"/>
</dbReference>
<protein>
    <recommendedName>
        <fullName evidence="1">site-specific DNA-methyltransferase (adenine-specific)</fullName>
        <ecNumber evidence="1">2.1.1.72</ecNumber>
    </recommendedName>
</protein>
<evidence type="ECO:0000256" key="4">
    <source>
        <dbReference type="ARBA" id="ARBA00022691"/>
    </source>
</evidence>
<keyword evidence="5" id="KW-0680">Restriction system</keyword>
<dbReference type="GO" id="GO:0003677">
    <property type="term" value="F:DNA binding"/>
    <property type="evidence" value="ECO:0007669"/>
    <property type="project" value="InterPro"/>
</dbReference>
<dbReference type="InterPro" id="IPR051537">
    <property type="entry name" value="DNA_Adenine_Mtase"/>
</dbReference>
<dbReference type="SUPFAM" id="SSF53335">
    <property type="entry name" value="S-adenosyl-L-methionine-dependent methyltransferases"/>
    <property type="match status" value="1"/>
</dbReference>
<dbReference type="GO" id="GO:0009007">
    <property type="term" value="F:site-specific DNA-methyltransferase (adenine-specific) activity"/>
    <property type="evidence" value="ECO:0007669"/>
    <property type="project" value="UniProtKB-EC"/>
</dbReference>
<keyword evidence="2 8" id="KW-0489">Methyltransferase</keyword>
<evidence type="ECO:0000313" key="8">
    <source>
        <dbReference type="EMBL" id="DAE12795.1"/>
    </source>
</evidence>
<organism evidence="8">
    <name type="scientific">Siphoviridae sp. ctOrJ23</name>
    <dbReference type="NCBI Taxonomy" id="2825481"/>
    <lineage>
        <taxon>Viruses</taxon>
        <taxon>Duplodnaviria</taxon>
        <taxon>Heunggongvirae</taxon>
        <taxon>Uroviricota</taxon>
        <taxon>Caudoviricetes</taxon>
    </lineage>
</organism>
<dbReference type="PANTHER" id="PTHR42933">
    <property type="entry name" value="SLR6095 PROTEIN"/>
    <property type="match status" value="1"/>
</dbReference>
<name>A0A8S5Q229_9CAUD</name>
<evidence type="ECO:0000256" key="2">
    <source>
        <dbReference type="ARBA" id="ARBA00022603"/>
    </source>
</evidence>
<dbReference type="GO" id="GO:0032259">
    <property type="term" value="P:methylation"/>
    <property type="evidence" value="ECO:0007669"/>
    <property type="project" value="UniProtKB-KW"/>
</dbReference>
<dbReference type="InterPro" id="IPR029063">
    <property type="entry name" value="SAM-dependent_MTases_sf"/>
</dbReference>